<keyword evidence="3 5" id="KW-1133">Transmembrane helix</keyword>
<dbReference type="PANTHER" id="PTHR36974:SF1">
    <property type="entry name" value="DOXX FAMILY MEMBRANE PROTEIN"/>
    <property type="match status" value="1"/>
</dbReference>
<feature type="transmembrane region" description="Helical" evidence="5">
    <location>
        <begin position="34"/>
        <end position="58"/>
    </location>
</feature>
<dbReference type="PANTHER" id="PTHR36974">
    <property type="entry name" value="MEMBRANE PROTEIN-RELATED"/>
    <property type="match status" value="1"/>
</dbReference>
<evidence type="ECO:0000256" key="1">
    <source>
        <dbReference type="ARBA" id="ARBA00004141"/>
    </source>
</evidence>
<dbReference type="GO" id="GO:0030416">
    <property type="term" value="P:methylamine metabolic process"/>
    <property type="evidence" value="ECO:0007669"/>
    <property type="project" value="InterPro"/>
</dbReference>
<keyword evidence="8" id="KW-1185">Reference proteome</keyword>
<dbReference type="OrthoDB" id="327939at2"/>
<dbReference type="AlphaFoldDB" id="A0A4V2HT05"/>
<dbReference type="RefSeq" id="WP_130612264.1">
    <property type="nucleotide sequence ID" value="NZ_SGIU01000001.1"/>
</dbReference>
<evidence type="ECO:0000256" key="3">
    <source>
        <dbReference type="ARBA" id="ARBA00022989"/>
    </source>
</evidence>
<keyword evidence="2 5" id="KW-0812">Transmembrane</keyword>
<proteinExistence type="predicted"/>
<dbReference type="Proteomes" id="UP000291981">
    <property type="component" value="Unassembled WGS sequence"/>
</dbReference>
<dbReference type="GO" id="GO:0016020">
    <property type="term" value="C:membrane"/>
    <property type="evidence" value="ECO:0007669"/>
    <property type="project" value="UniProtKB-SubCell"/>
</dbReference>
<feature type="domain" description="Methylamine utilisation protein MauE" evidence="6">
    <location>
        <begin position="6"/>
        <end position="78"/>
    </location>
</feature>
<dbReference type="InterPro" id="IPR009908">
    <property type="entry name" value="Methylamine_util_MauE"/>
</dbReference>
<sequence>MRRLTLYTLSVFYFVAGANHFLHPDFYLGLIPDYIPFHVFTNYMVGALELILAMMLWLPRTRRMGAWGIVLLLVLLVPSHVYFIQVGSCVPNSLCIKEWISWSRLLIGQPLLIWWAWGLRNV</sequence>
<feature type="transmembrane region" description="Helical" evidence="5">
    <location>
        <begin position="65"/>
        <end position="87"/>
    </location>
</feature>
<dbReference type="Pfam" id="PF07291">
    <property type="entry name" value="MauE"/>
    <property type="match status" value="1"/>
</dbReference>
<organism evidence="7 8">
    <name type="scientific">Flagellimonas allohymeniacidonis</name>
    <dbReference type="NCBI Taxonomy" id="2517819"/>
    <lineage>
        <taxon>Bacteria</taxon>
        <taxon>Pseudomonadati</taxon>
        <taxon>Bacteroidota</taxon>
        <taxon>Flavobacteriia</taxon>
        <taxon>Flavobacteriales</taxon>
        <taxon>Flavobacteriaceae</taxon>
        <taxon>Flagellimonas</taxon>
    </lineage>
</organism>
<protein>
    <recommendedName>
        <fullName evidence="6">Methylamine utilisation protein MauE domain-containing protein</fullName>
    </recommendedName>
</protein>
<evidence type="ECO:0000259" key="6">
    <source>
        <dbReference type="Pfam" id="PF07291"/>
    </source>
</evidence>
<comment type="subcellular location">
    <subcellularLocation>
        <location evidence="1">Membrane</location>
        <topology evidence="1">Multi-pass membrane protein</topology>
    </subcellularLocation>
</comment>
<reference evidence="7 8" key="1">
    <citation type="submission" date="2019-02" db="EMBL/GenBank/DDBJ databases">
        <title>Draft genome sequence of Muricauda sp. 176CP4-71.</title>
        <authorList>
            <person name="Park J.-S."/>
        </authorList>
    </citation>
    <scope>NUCLEOTIDE SEQUENCE [LARGE SCALE GENOMIC DNA]</scope>
    <source>
        <strain evidence="7 8">176CP4-71</strain>
    </source>
</reference>
<gene>
    <name evidence="7" type="ORF">EW142_08180</name>
</gene>
<comment type="caution">
    <text evidence="7">The sequence shown here is derived from an EMBL/GenBank/DDBJ whole genome shotgun (WGS) entry which is preliminary data.</text>
</comment>
<name>A0A4V2HT05_9FLAO</name>
<accession>A0A4V2HT05</accession>
<dbReference type="EMBL" id="SGIU01000001">
    <property type="protein sequence ID" value="TAI49760.1"/>
    <property type="molecule type" value="Genomic_DNA"/>
</dbReference>
<evidence type="ECO:0000256" key="4">
    <source>
        <dbReference type="ARBA" id="ARBA00023136"/>
    </source>
</evidence>
<keyword evidence="4 5" id="KW-0472">Membrane</keyword>
<evidence type="ECO:0000256" key="2">
    <source>
        <dbReference type="ARBA" id="ARBA00022692"/>
    </source>
</evidence>
<evidence type="ECO:0000313" key="8">
    <source>
        <dbReference type="Proteomes" id="UP000291981"/>
    </source>
</evidence>
<evidence type="ECO:0000313" key="7">
    <source>
        <dbReference type="EMBL" id="TAI49760.1"/>
    </source>
</evidence>
<feature type="transmembrane region" description="Helical" evidence="5">
    <location>
        <begin position="99"/>
        <end position="117"/>
    </location>
</feature>
<evidence type="ECO:0000256" key="5">
    <source>
        <dbReference type="SAM" id="Phobius"/>
    </source>
</evidence>